<name>A0A9D1XNW9_9FIRM</name>
<accession>A0A9D1XNW9</accession>
<organism evidence="2 3">
    <name type="scientific">Candidatus Erysipelatoclostridium merdavium</name>
    <dbReference type="NCBI Taxonomy" id="2838566"/>
    <lineage>
        <taxon>Bacteria</taxon>
        <taxon>Bacillati</taxon>
        <taxon>Bacillota</taxon>
        <taxon>Erysipelotrichia</taxon>
        <taxon>Erysipelotrichales</taxon>
        <taxon>Erysipelotrichales incertae sedis</taxon>
    </lineage>
</organism>
<dbReference type="InterPro" id="IPR011044">
    <property type="entry name" value="Quino_amine_DH_bsu"/>
</dbReference>
<dbReference type="PANTHER" id="PTHR44103:SF1">
    <property type="entry name" value="PROPROTEIN CONVERTASE P"/>
    <property type="match status" value="1"/>
</dbReference>
<dbReference type="AlphaFoldDB" id="A0A9D1XNW9"/>
<gene>
    <name evidence="2" type="ORF">H9980_12625</name>
</gene>
<proteinExistence type="predicted"/>
<protein>
    <submittedName>
        <fullName evidence="2">VCBS repeat-containing protein</fullName>
    </submittedName>
</protein>
<dbReference type="Gene3D" id="2.130.10.130">
    <property type="entry name" value="Integrin alpha, N-terminal"/>
    <property type="match status" value="1"/>
</dbReference>
<keyword evidence="1" id="KW-0812">Transmembrane</keyword>
<keyword evidence="1" id="KW-0472">Membrane</keyword>
<reference evidence="2" key="1">
    <citation type="journal article" date="2021" name="PeerJ">
        <title>Extensive microbial diversity within the chicken gut microbiome revealed by metagenomics and culture.</title>
        <authorList>
            <person name="Gilroy R."/>
            <person name="Ravi A."/>
            <person name="Getino M."/>
            <person name="Pursley I."/>
            <person name="Horton D.L."/>
            <person name="Alikhan N.F."/>
            <person name="Baker D."/>
            <person name="Gharbi K."/>
            <person name="Hall N."/>
            <person name="Watson M."/>
            <person name="Adriaenssens E.M."/>
            <person name="Foster-Nyarko E."/>
            <person name="Jarju S."/>
            <person name="Secka A."/>
            <person name="Antonio M."/>
            <person name="Oren A."/>
            <person name="Chaudhuri R.R."/>
            <person name="La Ragione R."/>
            <person name="Hildebrand F."/>
            <person name="Pallen M.J."/>
        </authorList>
    </citation>
    <scope>NUCLEOTIDE SEQUENCE</scope>
    <source>
        <strain evidence="2">ChiGjej1B1-14440</strain>
    </source>
</reference>
<dbReference type="SUPFAM" id="SSF50998">
    <property type="entry name" value="Quinoprotein alcohol dehydrogenase-like"/>
    <property type="match status" value="1"/>
</dbReference>
<evidence type="ECO:0000313" key="3">
    <source>
        <dbReference type="Proteomes" id="UP000886724"/>
    </source>
</evidence>
<comment type="caution">
    <text evidence="2">The sequence shown here is derived from an EMBL/GenBank/DDBJ whole genome shotgun (WGS) entry which is preliminary data.</text>
</comment>
<dbReference type="SUPFAM" id="SSF69318">
    <property type="entry name" value="Integrin alpha N-terminal domain"/>
    <property type="match status" value="1"/>
</dbReference>
<dbReference type="SUPFAM" id="SSF50969">
    <property type="entry name" value="YVTN repeat-like/Quinoprotein amine dehydrogenase"/>
    <property type="match status" value="1"/>
</dbReference>
<evidence type="ECO:0000313" key="2">
    <source>
        <dbReference type="EMBL" id="HIX82794.1"/>
    </source>
</evidence>
<feature type="transmembrane region" description="Helical" evidence="1">
    <location>
        <begin position="989"/>
        <end position="1013"/>
    </location>
</feature>
<dbReference type="InterPro" id="IPR011047">
    <property type="entry name" value="Quinoprotein_ADH-like_sf"/>
</dbReference>
<sequence>MKRIVKICLVTLILCNVNFKDIKAITSNSSLVSYNEGKVINAKCLGQEVVLSDDLQGLMVSSDDSLLLVNSDFKIDTEFPVKDFMVIDDIDQDGIRDVFVYLDSEDNYDDIKIISAKSSKVVYSSKHTYEMFDEKGNKLIKNSKIRSINYNDGIIYYIYDYHLVAFDPVKQEIIFDYEDKDNLWKMVVLKDRIIAGNQLGQIICLDKHGDLLYRNSLVNPYSINIEYIGKQEVNLNVWDLIEINGNIYVTLEDSSLCQIDKQTGKIIKTVVLNENIESVLSKNLQDNSMYSKLAPTGLNDYDFMGYQMQMISQDLLLVSSYFGNMALNQNGSDREKPGIYLVDLNDMSVKAKFALENYNLQSSNLVTGKYQNQDVIIIPASLNDGKLKVLIYDFNGSLLAQNEILVGETGQENNNIQLKKVSTGYLLQVNDSFSWLLDQQLKVTGNVLESKIANKIVDLDDGTLVTYKKDGKITEIRKIALDESSLMSFSVSSDYLNNGFEAINYVAKQNHILALVNEINNVNQVIASHIIDIDLNNGKINDSKVLLDKGYLDGKYYENYLKGAKIDYFSDLNNDGSQEILVDDYLIDGVTKTFKSYYQPSFEGMTMALETGDINNDGITDLINLGETEMRLYYSKKDGYNISYEKTNIFKTYDKKLLNNAFGKVLGDIDGDGINEIVINGYNDNKCQNYQVINCKDLTMKFALMEQGVLDYGETFSLSENDFNHDGKKDIIFNHGDYLFDVISGQDGSVLFSYTSFESNLYSSDTPVPLDNIVEFKINDDSKIVAINDLDDDGFNEYGYLTYLDSYEHDDYGTFLVIIDGNSLKELKRIRLSKEDYTDNDLVAVKGQNLIIYFDENIQQIYDYQDEQVVAGVKKKIKSAKALTNGRLLLETDDLSLYSFDFQCDFKMTGLNNNEVSNGDLTVKYESNKNGIMSVYDQGELVTMTTENTISFKMLPGDHQLLFSYDDGHGKITHLQTTIVVEKSGISRYMIMILMVVILLGSAGLVMGPKYYLIKKAGIKNGKDN</sequence>
<keyword evidence="1" id="KW-1133">Transmembrane helix</keyword>
<dbReference type="InterPro" id="IPR015943">
    <property type="entry name" value="WD40/YVTN_repeat-like_dom_sf"/>
</dbReference>
<dbReference type="Proteomes" id="UP000886724">
    <property type="component" value="Unassembled WGS sequence"/>
</dbReference>
<reference evidence="2" key="2">
    <citation type="submission" date="2021-04" db="EMBL/GenBank/DDBJ databases">
        <authorList>
            <person name="Gilroy R."/>
        </authorList>
    </citation>
    <scope>NUCLEOTIDE SEQUENCE</scope>
    <source>
        <strain evidence="2">ChiGjej1B1-14440</strain>
    </source>
</reference>
<dbReference type="InterPro" id="IPR028994">
    <property type="entry name" value="Integrin_alpha_N"/>
</dbReference>
<dbReference type="Gene3D" id="2.130.10.10">
    <property type="entry name" value="YVTN repeat-like/Quinoprotein amine dehydrogenase"/>
    <property type="match status" value="1"/>
</dbReference>
<dbReference type="PANTHER" id="PTHR44103">
    <property type="entry name" value="PROPROTEIN CONVERTASE P"/>
    <property type="match status" value="1"/>
</dbReference>
<evidence type="ECO:0000256" key="1">
    <source>
        <dbReference type="SAM" id="Phobius"/>
    </source>
</evidence>
<dbReference type="EMBL" id="DXET01000287">
    <property type="protein sequence ID" value="HIX82794.1"/>
    <property type="molecule type" value="Genomic_DNA"/>
</dbReference>